<keyword evidence="2" id="KW-1133">Transmembrane helix</keyword>
<proteinExistence type="predicted"/>
<protein>
    <submittedName>
        <fullName evidence="3">Uncharacterized protein</fullName>
    </submittedName>
</protein>
<sequence length="73" mass="8009">MQDTSIGAVVLIAVVAIVIVGMFVLLWVRDKGRADEVSADRGRTEPAPVRTRSRSAREGAADEPPHVSRERRQ</sequence>
<dbReference type="Proteomes" id="UP000279994">
    <property type="component" value="Unassembled WGS sequence"/>
</dbReference>
<comment type="caution">
    <text evidence="3">The sequence shown here is derived from an EMBL/GenBank/DDBJ whole genome shotgun (WGS) entry which is preliminary data.</text>
</comment>
<evidence type="ECO:0000313" key="4">
    <source>
        <dbReference type="Proteomes" id="UP000279994"/>
    </source>
</evidence>
<keyword evidence="2" id="KW-0812">Transmembrane</keyword>
<feature type="region of interest" description="Disordered" evidence="1">
    <location>
        <begin position="35"/>
        <end position="73"/>
    </location>
</feature>
<feature type="transmembrane region" description="Helical" evidence="2">
    <location>
        <begin position="6"/>
        <end position="28"/>
    </location>
</feature>
<feature type="compositionally biased region" description="Basic and acidic residues" evidence="1">
    <location>
        <begin position="35"/>
        <end position="44"/>
    </location>
</feature>
<reference evidence="3 4" key="1">
    <citation type="submission" date="2018-11" db="EMBL/GenBank/DDBJ databases">
        <authorList>
            <person name="Li F."/>
        </authorList>
    </citation>
    <scope>NUCLEOTIDE SEQUENCE [LARGE SCALE GENOMIC DNA]</scope>
    <source>
        <strain evidence="3 4">Gsoil 818</strain>
    </source>
</reference>
<evidence type="ECO:0000256" key="2">
    <source>
        <dbReference type="SAM" id="Phobius"/>
    </source>
</evidence>
<accession>A0A3N0GFC6</accession>
<dbReference type="RefSeq" id="WP_123225360.1">
    <property type="nucleotide sequence ID" value="NZ_RJSF01000049.1"/>
</dbReference>
<feature type="compositionally biased region" description="Basic and acidic residues" evidence="1">
    <location>
        <begin position="55"/>
        <end position="73"/>
    </location>
</feature>
<keyword evidence="2" id="KW-0472">Membrane</keyword>
<dbReference type="AlphaFoldDB" id="A0A3N0GFC6"/>
<keyword evidence="4" id="KW-1185">Reference proteome</keyword>
<gene>
    <name evidence="3" type="ORF">EFL26_23550</name>
</gene>
<evidence type="ECO:0000313" key="3">
    <source>
        <dbReference type="EMBL" id="RNM11121.1"/>
    </source>
</evidence>
<dbReference type="EMBL" id="RJSF01000049">
    <property type="protein sequence ID" value="RNM11121.1"/>
    <property type="molecule type" value="Genomic_DNA"/>
</dbReference>
<evidence type="ECO:0000256" key="1">
    <source>
        <dbReference type="SAM" id="MobiDB-lite"/>
    </source>
</evidence>
<name>A0A3N0GFC6_9ACTN</name>
<organism evidence="3 4">
    <name type="scientific">Nocardioides pocheonensis</name>
    <dbReference type="NCBI Taxonomy" id="661485"/>
    <lineage>
        <taxon>Bacteria</taxon>
        <taxon>Bacillati</taxon>
        <taxon>Actinomycetota</taxon>
        <taxon>Actinomycetes</taxon>
        <taxon>Propionibacteriales</taxon>
        <taxon>Nocardioidaceae</taxon>
        <taxon>Nocardioides</taxon>
    </lineage>
</organism>